<dbReference type="Gene3D" id="2.40.50.140">
    <property type="entry name" value="Nucleic acid-binding proteins"/>
    <property type="match status" value="1"/>
</dbReference>
<dbReference type="Proteomes" id="UP000295198">
    <property type="component" value="Unassembled WGS sequence"/>
</dbReference>
<evidence type="ECO:0000313" key="3">
    <source>
        <dbReference type="EMBL" id="RYP86019.1"/>
    </source>
</evidence>
<sequence>MTVTNEVCLQGRLSRDPEEKVLPSGDAVWVLRIVVPREEGDRKGVDWIDCAVWGGRLRRSVAAWGSGDVVEVQGALRRRFYRVAGSATSRVEVEARSGRLIRRADPA</sequence>
<dbReference type="RefSeq" id="WP_134716903.1">
    <property type="nucleotide sequence ID" value="NZ_SDKM01000013.1"/>
</dbReference>
<comment type="caution">
    <text evidence="3">The sequence shown here is derived from an EMBL/GenBank/DDBJ whole genome shotgun (WGS) entry which is preliminary data.</text>
</comment>
<organism evidence="3 4">
    <name type="scientific">Nocardioides guangzhouensis</name>
    <dbReference type="NCBI Taxonomy" id="2497878"/>
    <lineage>
        <taxon>Bacteria</taxon>
        <taxon>Bacillati</taxon>
        <taxon>Actinomycetota</taxon>
        <taxon>Actinomycetes</taxon>
        <taxon>Propionibacteriales</taxon>
        <taxon>Nocardioidaceae</taxon>
        <taxon>Nocardioides</taxon>
    </lineage>
</organism>
<dbReference type="PROSITE" id="PS50935">
    <property type="entry name" value="SSB"/>
    <property type="match status" value="1"/>
</dbReference>
<proteinExistence type="predicted"/>
<dbReference type="Pfam" id="PF00436">
    <property type="entry name" value="SSB"/>
    <property type="match status" value="1"/>
</dbReference>
<evidence type="ECO:0000256" key="1">
    <source>
        <dbReference type="ARBA" id="ARBA00023125"/>
    </source>
</evidence>
<protein>
    <submittedName>
        <fullName evidence="3">Single-stranded DNA-binding protein</fullName>
    </submittedName>
</protein>
<name>A0A4V1XZA0_9ACTN</name>
<gene>
    <name evidence="3" type="ORF">EKO23_10345</name>
</gene>
<keyword evidence="4" id="KW-1185">Reference proteome</keyword>
<accession>A0A4V1XZA0</accession>
<dbReference type="OrthoDB" id="5186768at2"/>
<dbReference type="InterPro" id="IPR000424">
    <property type="entry name" value="Primosome_PriB/ssb"/>
</dbReference>
<evidence type="ECO:0000256" key="2">
    <source>
        <dbReference type="PROSITE-ProRule" id="PRU00252"/>
    </source>
</evidence>
<dbReference type="AlphaFoldDB" id="A0A4V1XZA0"/>
<keyword evidence="1 2" id="KW-0238">DNA-binding</keyword>
<dbReference type="GO" id="GO:0003697">
    <property type="term" value="F:single-stranded DNA binding"/>
    <property type="evidence" value="ECO:0007669"/>
    <property type="project" value="InterPro"/>
</dbReference>
<dbReference type="SUPFAM" id="SSF50249">
    <property type="entry name" value="Nucleic acid-binding proteins"/>
    <property type="match status" value="1"/>
</dbReference>
<reference evidence="3 4" key="1">
    <citation type="submission" date="2019-01" db="EMBL/GenBank/DDBJ databases">
        <title>Nocardioides guangzhouensis sp. nov., an actinobacterium isolated from soil.</title>
        <authorList>
            <person name="Fu Y."/>
            <person name="Cai Y."/>
            <person name="Lin Z."/>
            <person name="Chen P."/>
        </authorList>
    </citation>
    <scope>NUCLEOTIDE SEQUENCE [LARGE SCALE GENOMIC DNA]</scope>
    <source>
        <strain evidence="3 4">130</strain>
    </source>
</reference>
<dbReference type="InterPro" id="IPR012340">
    <property type="entry name" value="NA-bd_OB-fold"/>
</dbReference>
<evidence type="ECO:0000313" key="4">
    <source>
        <dbReference type="Proteomes" id="UP000295198"/>
    </source>
</evidence>
<dbReference type="CDD" id="cd04496">
    <property type="entry name" value="SSB_OBF"/>
    <property type="match status" value="1"/>
</dbReference>
<dbReference type="EMBL" id="SDKM01000013">
    <property type="protein sequence ID" value="RYP86019.1"/>
    <property type="molecule type" value="Genomic_DNA"/>
</dbReference>